<dbReference type="GO" id="GO:0000156">
    <property type="term" value="F:phosphorelay response regulator activity"/>
    <property type="evidence" value="ECO:0007669"/>
    <property type="project" value="TreeGrafter"/>
</dbReference>
<name>A0A4R8A6U0_9FIRM</name>
<keyword evidence="11" id="KW-1185">Reference proteome</keyword>
<feature type="domain" description="Response regulatory" evidence="8">
    <location>
        <begin position="5"/>
        <end position="117"/>
    </location>
</feature>
<evidence type="ECO:0000313" key="11">
    <source>
        <dbReference type="Proteomes" id="UP000294743"/>
    </source>
</evidence>
<dbReference type="InterPro" id="IPR001867">
    <property type="entry name" value="OmpR/PhoB-type_DNA-bd"/>
</dbReference>
<proteinExistence type="predicted"/>
<dbReference type="InterPro" id="IPR011006">
    <property type="entry name" value="CheY-like_superfamily"/>
</dbReference>
<feature type="modified residue" description="4-aspartylphosphate" evidence="6">
    <location>
        <position position="53"/>
    </location>
</feature>
<keyword evidence="1 6" id="KW-0597">Phosphoprotein</keyword>
<dbReference type="InterPro" id="IPR001789">
    <property type="entry name" value="Sig_transdc_resp-reg_receiver"/>
</dbReference>
<dbReference type="InterPro" id="IPR039420">
    <property type="entry name" value="WalR-like"/>
</dbReference>
<keyword evidence="3" id="KW-0805">Transcription regulation</keyword>
<keyword evidence="4 7" id="KW-0238">DNA-binding</keyword>
<dbReference type="GO" id="GO:0032993">
    <property type="term" value="C:protein-DNA complex"/>
    <property type="evidence" value="ECO:0007669"/>
    <property type="project" value="TreeGrafter"/>
</dbReference>
<evidence type="ECO:0000313" key="10">
    <source>
        <dbReference type="EMBL" id="TDW26410.1"/>
    </source>
</evidence>
<evidence type="ECO:0000259" key="8">
    <source>
        <dbReference type="PROSITE" id="PS50110"/>
    </source>
</evidence>
<gene>
    <name evidence="10" type="ORF">EDD63_101125</name>
</gene>
<comment type="caution">
    <text evidence="10">The sequence shown here is derived from an EMBL/GenBank/DDBJ whole genome shotgun (WGS) entry which is preliminary data.</text>
</comment>
<evidence type="ECO:0000256" key="3">
    <source>
        <dbReference type="ARBA" id="ARBA00023015"/>
    </source>
</evidence>
<dbReference type="Gene3D" id="3.40.50.2300">
    <property type="match status" value="1"/>
</dbReference>
<dbReference type="GO" id="GO:0006355">
    <property type="term" value="P:regulation of DNA-templated transcription"/>
    <property type="evidence" value="ECO:0007669"/>
    <property type="project" value="InterPro"/>
</dbReference>
<dbReference type="GO" id="GO:0000976">
    <property type="term" value="F:transcription cis-regulatory region binding"/>
    <property type="evidence" value="ECO:0007669"/>
    <property type="project" value="TreeGrafter"/>
</dbReference>
<keyword evidence="2" id="KW-0902">Two-component regulatory system</keyword>
<evidence type="ECO:0000259" key="9">
    <source>
        <dbReference type="PROSITE" id="PS51755"/>
    </source>
</evidence>
<dbReference type="CDD" id="cd00383">
    <property type="entry name" value="trans_reg_C"/>
    <property type="match status" value="1"/>
</dbReference>
<dbReference type="Gene3D" id="6.10.250.690">
    <property type="match status" value="1"/>
</dbReference>
<reference evidence="10 11" key="1">
    <citation type="submission" date="2019-03" db="EMBL/GenBank/DDBJ databases">
        <title>Genomic Encyclopedia of Type Strains, Phase IV (KMG-IV): sequencing the most valuable type-strain genomes for metagenomic binning, comparative biology and taxonomic classification.</title>
        <authorList>
            <person name="Goeker M."/>
        </authorList>
    </citation>
    <scope>NUCLEOTIDE SEQUENCE [LARGE SCALE GENOMIC DNA]</scope>
    <source>
        <strain evidence="10 11">DSM 28867</strain>
    </source>
</reference>
<dbReference type="RefSeq" id="WP_134167416.1">
    <property type="nucleotide sequence ID" value="NZ_SODD01000001.1"/>
</dbReference>
<organism evidence="10 11">
    <name type="scientific">Breznakia blatticola</name>
    <dbReference type="NCBI Taxonomy" id="1754012"/>
    <lineage>
        <taxon>Bacteria</taxon>
        <taxon>Bacillati</taxon>
        <taxon>Bacillota</taxon>
        <taxon>Erysipelotrichia</taxon>
        <taxon>Erysipelotrichales</taxon>
        <taxon>Erysipelotrichaceae</taxon>
        <taxon>Breznakia</taxon>
    </lineage>
</organism>
<protein>
    <submittedName>
        <fullName evidence="10">DNA-binding response OmpR family regulator</fullName>
    </submittedName>
</protein>
<evidence type="ECO:0000256" key="4">
    <source>
        <dbReference type="ARBA" id="ARBA00023125"/>
    </source>
</evidence>
<keyword evidence="5" id="KW-0804">Transcription</keyword>
<dbReference type="CDD" id="cd17574">
    <property type="entry name" value="REC_OmpR"/>
    <property type="match status" value="1"/>
</dbReference>
<dbReference type="AlphaFoldDB" id="A0A4R8A6U0"/>
<dbReference type="Proteomes" id="UP000294743">
    <property type="component" value="Unassembled WGS sequence"/>
</dbReference>
<dbReference type="PROSITE" id="PS51755">
    <property type="entry name" value="OMPR_PHOB"/>
    <property type="match status" value="1"/>
</dbReference>
<dbReference type="EMBL" id="SODD01000001">
    <property type="protein sequence ID" value="TDW26410.1"/>
    <property type="molecule type" value="Genomic_DNA"/>
</dbReference>
<dbReference type="Pfam" id="PF00486">
    <property type="entry name" value="Trans_reg_C"/>
    <property type="match status" value="1"/>
</dbReference>
<dbReference type="InterPro" id="IPR036388">
    <property type="entry name" value="WH-like_DNA-bd_sf"/>
</dbReference>
<dbReference type="InterPro" id="IPR016032">
    <property type="entry name" value="Sig_transdc_resp-reg_C-effctor"/>
</dbReference>
<evidence type="ECO:0000256" key="7">
    <source>
        <dbReference type="PROSITE-ProRule" id="PRU01091"/>
    </source>
</evidence>
<evidence type="ECO:0000256" key="6">
    <source>
        <dbReference type="PROSITE-ProRule" id="PRU00169"/>
    </source>
</evidence>
<evidence type="ECO:0000256" key="5">
    <source>
        <dbReference type="ARBA" id="ARBA00023163"/>
    </source>
</evidence>
<dbReference type="SMART" id="SM00448">
    <property type="entry name" value="REC"/>
    <property type="match status" value="1"/>
</dbReference>
<dbReference type="PANTHER" id="PTHR48111:SF2">
    <property type="entry name" value="RESPONSE REGULATOR SAER"/>
    <property type="match status" value="1"/>
</dbReference>
<dbReference type="FunFam" id="3.40.50.2300:FF:000001">
    <property type="entry name" value="DNA-binding response regulator PhoB"/>
    <property type="match status" value="1"/>
</dbReference>
<feature type="domain" description="OmpR/PhoB-type" evidence="9">
    <location>
        <begin position="133"/>
        <end position="233"/>
    </location>
</feature>
<dbReference type="PROSITE" id="PS50110">
    <property type="entry name" value="RESPONSE_REGULATORY"/>
    <property type="match status" value="1"/>
</dbReference>
<dbReference type="FunFam" id="1.10.10.10:FF:000018">
    <property type="entry name" value="DNA-binding response regulator ResD"/>
    <property type="match status" value="1"/>
</dbReference>
<dbReference type="Pfam" id="PF00072">
    <property type="entry name" value="Response_reg"/>
    <property type="match status" value="1"/>
</dbReference>
<dbReference type="SMART" id="SM00862">
    <property type="entry name" value="Trans_reg_C"/>
    <property type="match status" value="1"/>
</dbReference>
<dbReference type="Gene3D" id="1.10.10.10">
    <property type="entry name" value="Winged helix-like DNA-binding domain superfamily/Winged helix DNA-binding domain"/>
    <property type="match status" value="1"/>
</dbReference>
<dbReference type="SUPFAM" id="SSF46894">
    <property type="entry name" value="C-terminal effector domain of the bipartite response regulators"/>
    <property type="match status" value="1"/>
</dbReference>
<sequence length="235" mass="27345">MKKTRILVADDHQEIREVIRVLLSSEGYEIIETKDGQEAIDMCDEHIDLIILDIMMPNLNGYQACQIIREKSKAPILFLSAKGAESDKTLGFSSGADDYLTKPFSYNELTARVKALLRRYYVYQGKEAPVKEREILDFGRLRIDEKQQKVYLDDVDCECTDIEYQILHVLATNPNQIFSVRHLFESVWNETYYQSANNTVMVHIRNLRKKLHDDPQQPNYIKTVWGKGYTFDAIK</sequence>
<accession>A0A4R8A6U0</accession>
<evidence type="ECO:0000256" key="1">
    <source>
        <dbReference type="ARBA" id="ARBA00022553"/>
    </source>
</evidence>
<evidence type="ECO:0000256" key="2">
    <source>
        <dbReference type="ARBA" id="ARBA00023012"/>
    </source>
</evidence>
<feature type="DNA-binding region" description="OmpR/PhoB-type" evidence="7">
    <location>
        <begin position="133"/>
        <end position="233"/>
    </location>
</feature>
<dbReference type="OrthoDB" id="9790442at2"/>
<dbReference type="GO" id="GO:0005829">
    <property type="term" value="C:cytosol"/>
    <property type="evidence" value="ECO:0007669"/>
    <property type="project" value="TreeGrafter"/>
</dbReference>
<dbReference type="SUPFAM" id="SSF52172">
    <property type="entry name" value="CheY-like"/>
    <property type="match status" value="1"/>
</dbReference>
<dbReference type="PANTHER" id="PTHR48111">
    <property type="entry name" value="REGULATOR OF RPOS"/>
    <property type="match status" value="1"/>
</dbReference>